<dbReference type="Gene3D" id="3.30.70.2450">
    <property type="match status" value="1"/>
</dbReference>
<proteinExistence type="predicted"/>
<accession>A0A8J6UQ35</accession>
<dbReference type="PANTHER" id="PTHR43476:SF3">
    <property type="entry name" value="FAD-BINDING MONOOXYGENASE"/>
    <property type="match status" value="1"/>
</dbReference>
<reference evidence="3" key="1">
    <citation type="submission" date="2020-09" db="EMBL/GenBank/DDBJ databases">
        <title>Pelobacter alkaliphilus sp. nov., a novel anaerobic arsenate-reducing bacterium from terrestrial mud volcano.</title>
        <authorList>
            <person name="Khomyakova M.A."/>
            <person name="Merkel A.Y."/>
            <person name="Slobodkin A.I."/>
        </authorList>
    </citation>
    <scope>NUCLEOTIDE SEQUENCE</scope>
    <source>
        <strain evidence="3">M08fum</strain>
    </source>
</reference>
<dbReference type="InterPro" id="IPR036188">
    <property type="entry name" value="FAD/NAD-bd_sf"/>
</dbReference>
<evidence type="ECO:0000313" key="3">
    <source>
        <dbReference type="EMBL" id="MBD1401459.1"/>
    </source>
</evidence>
<evidence type="ECO:0000256" key="1">
    <source>
        <dbReference type="ARBA" id="ARBA00023002"/>
    </source>
</evidence>
<keyword evidence="1" id="KW-0560">Oxidoreductase</keyword>
<dbReference type="InterPro" id="IPR002938">
    <property type="entry name" value="FAD-bd"/>
</dbReference>
<organism evidence="3 4">
    <name type="scientific">Pelovirga terrestris</name>
    <dbReference type="NCBI Taxonomy" id="2771352"/>
    <lineage>
        <taxon>Bacteria</taxon>
        <taxon>Pseudomonadati</taxon>
        <taxon>Thermodesulfobacteriota</taxon>
        <taxon>Desulfuromonadia</taxon>
        <taxon>Geobacterales</taxon>
        <taxon>Geobacteraceae</taxon>
        <taxon>Pelovirga</taxon>
    </lineage>
</organism>
<dbReference type="AlphaFoldDB" id="A0A8J6UQ35"/>
<dbReference type="GO" id="GO:0008688">
    <property type="term" value="F:3-(3-hydroxyphenyl)propionate hydroxylase activity"/>
    <property type="evidence" value="ECO:0007669"/>
    <property type="project" value="TreeGrafter"/>
</dbReference>
<comment type="caution">
    <text evidence="3">The sequence shown here is derived from an EMBL/GenBank/DDBJ whole genome shotgun (WGS) entry which is preliminary data.</text>
</comment>
<name>A0A8J6UQ35_9BACT</name>
<dbReference type="EMBL" id="JACWUN010000015">
    <property type="protein sequence ID" value="MBD1401459.1"/>
    <property type="molecule type" value="Genomic_DNA"/>
</dbReference>
<sequence>MSTAGDYDVIIVGGGPVGLVLANLLGQGGIRTLLVEKTTAAPRQSMAIGITPPSLEVLSRVGLDATFINEAVKIDHARIFEEKKLRGELRFNSLAGQYPFILSLPQAKTISLLEENLKNFSSVRVQRHCHFLNAEEEQNHIKVALLPDGSHDQFQKTRVLVGCDGHRSDVRTVAAIPCIKARSYPHSFIMADFHDRTDFGSKAHLYFNRAGALESFPLPKRRRRWILQLDQEQSTPDVTTLIMGIKQRSGLDLLPTDCGGLNRFTVHRFVCNHYFTGRIILCGDAAHVMSPIGGQGMNTGIADAEFLADILIRHFHHVQDLKTLLKSYDHVRRNAFRVAANRAARGMWLGTRRGRTASFLRGLGISLLLNSPLSKNLPPYFSMQTIPGRSRSANHFSPESSG</sequence>
<dbReference type="PANTHER" id="PTHR43476">
    <property type="entry name" value="3-(3-HYDROXY-PHENYL)PROPIONATE/3-HYDROXYCINNAMIC ACID HYDROXYLASE"/>
    <property type="match status" value="1"/>
</dbReference>
<dbReference type="PRINTS" id="PR00420">
    <property type="entry name" value="RNGMNOXGNASE"/>
</dbReference>
<dbReference type="SUPFAM" id="SSF51905">
    <property type="entry name" value="FAD/NAD(P)-binding domain"/>
    <property type="match status" value="1"/>
</dbReference>
<dbReference type="Pfam" id="PF01494">
    <property type="entry name" value="FAD_binding_3"/>
    <property type="match status" value="1"/>
</dbReference>
<gene>
    <name evidence="3" type="ORF">ICT70_12365</name>
</gene>
<keyword evidence="3" id="KW-0503">Monooxygenase</keyword>
<protein>
    <submittedName>
        <fullName evidence="3">FAD-dependent monooxygenase</fullName>
    </submittedName>
</protein>
<keyword evidence="4" id="KW-1185">Reference proteome</keyword>
<dbReference type="GO" id="GO:0019622">
    <property type="term" value="P:3-(3-hydroxy)phenylpropionate catabolic process"/>
    <property type="evidence" value="ECO:0007669"/>
    <property type="project" value="TreeGrafter"/>
</dbReference>
<evidence type="ECO:0000313" key="4">
    <source>
        <dbReference type="Proteomes" id="UP000632828"/>
    </source>
</evidence>
<feature type="domain" description="FAD-binding" evidence="2">
    <location>
        <begin position="6"/>
        <end position="337"/>
    </location>
</feature>
<dbReference type="Gene3D" id="3.50.50.60">
    <property type="entry name" value="FAD/NAD(P)-binding domain"/>
    <property type="match status" value="1"/>
</dbReference>
<dbReference type="GO" id="GO:0071949">
    <property type="term" value="F:FAD binding"/>
    <property type="evidence" value="ECO:0007669"/>
    <property type="project" value="InterPro"/>
</dbReference>
<evidence type="ECO:0000259" key="2">
    <source>
        <dbReference type="Pfam" id="PF01494"/>
    </source>
</evidence>
<dbReference type="RefSeq" id="WP_191157086.1">
    <property type="nucleotide sequence ID" value="NZ_JACWUN010000015.1"/>
</dbReference>
<dbReference type="InterPro" id="IPR050631">
    <property type="entry name" value="PheA/TfdB_FAD_monoxygenase"/>
</dbReference>
<dbReference type="Proteomes" id="UP000632828">
    <property type="component" value="Unassembled WGS sequence"/>
</dbReference>